<dbReference type="PANTHER" id="PTHR42997:SF1">
    <property type="entry name" value="AP-4-A PHOSPHORYLASE"/>
    <property type="match status" value="1"/>
</dbReference>
<dbReference type="InterPro" id="IPR036265">
    <property type="entry name" value="HIT-like_sf"/>
</dbReference>
<dbReference type="Gene3D" id="3.30.428.10">
    <property type="entry name" value="HIT-like"/>
    <property type="match status" value="1"/>
</dbReference>
<dbReference type="SUPFAM" id="SSF54197">
    <property type="entry name" value="HIT-like"/>
    <property type="match status" value="1"/>
</dbReference>
<dbReference type="GO" id="GO:0003824">
    <property type="term" value="F:catalytic activity"/>
    <property type="evidence" value="ECO:0007669"/>
    <property type="project" value="InterPro"/>
</dbReference>
<comment type="caution">
    <text evidence="2">The sequence shown here is derived from an EMBL/GenBank/DDBJ whole genome shotgun (WGS) entry which is preliminary data.</text>
</comment>
<feature type="domain" description="HIT" evidence="1">
    <location>
        <begin position="1"/>
        <end position="38"/>
    </location>
</feature>
<name>X1PJX6_9ZZZZ</name>
<dbReference type="AlphaFoldDB" id="X1PJX6"/>
<sequence>MNPEGFNIGLNLGKVAGAGVEEHIHFHVVPRWIGDTNYMTVFGEVRVIPEHIQATYRKLVRFFK</sequence>
<protein>
    <recommendedName>
        <fullName evidence="1">HIT domain-containing protein</fullName>
    </recommendedName>
</protein>
<accession>X1PJX6</accession>
<feature type="non-terminal residue" evidence="2">
    <location>
        <position position="64"/>
    </location>
</feature>
<organism evidence="2">
    <name type="scientific">marine sediment metagenome</name>
    <dbReference type="NCBI Taxonomy" id="412755"/>
    <lineage>
        <taxon>unclassified sequences</taxon>
        <taxon>metagenomes</taxon>
        <taxon>ecological metagenomes</taxon>
    </lineage>
</organism>
<dbReference type="InterPro" id="IPR052908">
    <property type="entry name" value="AP-4-A_phosphorylase"/>
</dbReference>
<dbReference type="InterPro" id="IPR011146">
    <property type="entry name" value="HIT-like"/>
</dbReference>
<dbReference type="PROSITE" id="PS51084">
    <property type="entry name" value="HIT_2"/>
    <property type="match status" value="1"/>
</dbReference>
<reference evidence="2" key="1">
    <citation type="journal article" date="2014" name="Front. Microbiol.">
        <title>High frequency of phylogenetically diverse reductive dehalogenase-homologous genes in deep subseafloor sedimentary metagenomes.</title>
        <authorList>
            <person name="Kawai M."/>
            <person name="Futagami T."/>
            <person name="Toyoda A."/>
            <person name="Takaki Y."/>
            <person name="Nishi S."/>
            <person name="Hori S."/>
            <person name="Arai W."/>
            <person name="Tsubouchi T."/>
            <person name="Morono Y."/>
            <person name="Uchiyama I."/>
            <person name="Ito T."/>
            <person name="Fujiyama A."/>
            <person name="Inagaki F."/>
            <person name="Takami H."/>
        </authorList>
    </citation>
    <scope>NUCLEOTIDE SEQUENCE</scope>
    <source>
        <strain evidence="2">Expedition CK06-06</strain>
    </source>
</reference>
<proteinExistence type="predicted"/>
<gene>
    <name evidence="2" type="ORF">S06H3_61934</name>
</gene>
<dbReference type="EMBL" id="BARV01040718">
    <property type="protein sequence ID" value="GAI56562.1"/>
    <property type="molecule type" value="Genomic_DNA"/>
</dbReference>
<dbReference type="PANTHER" id="PTHR42997">
    <property type="entry name" value="HIT FAMILY HYDROLASE"/>
    <property type="match status" value="1"/>
</dbReference>
<evidence type="ECO:0000259" key="1">
    <source>
        <dbReference type="PROSITE" id="PS51084"/>
    </source>
</evidence>
<evidence type="ECO:0000313" key="2">
    <source>
        <dbReference type="EMBL" id="GAI56562.1"/>
    </source>
</evidence>